<evidence type="ECO:0008006" key="3">
    <source>
        <dbReference type="Google" id="ProtNLM"/>
    </source>
</evidence>
<name>A0ABP7ALB9_9ACTN</name>
<comment type="caution">
    <text evidence="1">The sequence shown here is derived from an EMBL/GenBank/DDBJ whole genome shotgun (WGS) entry which is preliminary data.</text>
</comment>
<evidence type="ECO:0000313" key="1">
    <source>
        <dbReference type="EMBL" id="GAA3634984.1"/>
    </source>
</evidence>
<organism evidence="1 2">
    <name type="scientific">Microlunatus ginsengisoli</name>
    <dbReference type="NCBI Taxonomy" id="363863"/>
    <lineage>
        <taxon>Bacteria</taxon>
        <taxon>Bacillati</taxon>
        <taxon>Actinomycetota</taxon>
        <taxon>Actinomycetes</taxon>
        <taxon>Propionibacteriales</taxon>
        <taxon>Propionibacteriaceae</taxon>
        <taxon>Microlunatus</taxon>
    </lineage>
</organism>
<proteinExistence type="predicted"/>
<dbReference type="RefSeq" id="WP_344808263.1">
    <property type="nucleotide sequence ID" value="NZ_BAABAB010000036.1"/>
</dbReference>
<dbReference type="EMBL" id="BAABAB010000036">
    <property type="protein sequence ID" value="GAA3634984.1"/>
    <property type="molecule type" value="Genomic_DNA"/>
</dbReference>
<sequence>MTWHRRQSALALDWQLLTTQQVWVLLAVAHGRVRRLTEFGELAVHELDGRSVSWTVTTLAVRRLVVIDPLRPGPPRITRRGRQLLGHAGLVPAEPSLN</sequence>
<dbReference type="Proteomes" id="UP001501490">
    <property type="component" value="Unassembled WGS sequence"/>
</dbReference>
<reference evidence="2" key="1">
    <citation type="journal article" date="2019" name="Int. J. Syst. Evol. Microbiol.">
        <title>The Global Catalogue of Microorganisms (GCM) 10K type strain sequencing project: providing services to taxonomists for standard genome sequencing and annotation.</title>
        <authorList>
            <consortium name="The Broad Institute Genomics Platform"/>
            <consortium name="The Broad Institute Genome Sequencing Center for Infectious Disease"/>
            <person name="Wu L."/>
            <person name="Ma J."/>
        </authorList>
    </citation>
    <scope>NUCLEOTIDE SEQUENCE [LARGE SCALE GENOMIC DNA]</scope>
    <source>
        <strain evidence="2">JCM 16929</strain>
    </source>
</reference>
<evidence type="ECO:0000313" key="2">
    <source>
        <dbReference type="Proteomes" id="UP001501490"/>
    </source>
</evidence>
<protein>
    <recommendedName>
        <fullName evidence="3">MarR family transcriptional regulator</fullName>
    </recommendedName>
</protein>
<keyword evidence="2" id="KW-1185">Reference proteome</keyword>
<gene>
    <name evidence="1" type="ORF">GCM10022236_41970</name>
</gene>
<accession>A0ABP7ALB9</accession>